<comment type="caution">
    <text evidence="2">The sequence shown here is derived from an EMBL/GenBank/DDBJ whole genome shotgun (WGS) entry which is preliminary data.</text>
</comment>
<sequence>IRDEVIKAWQTEGLTPQTDLNQLFPTDRRREIQLDLEPLPRFENWPRCIADLDTMRDRLDHLDPGRFPENWSDIVRSSKTDGQVNMLRVHRGFFQAMGVQEWDRFHELMQLTVYDPEFVRQAMLIQGQFSARLVERVLNEIQIDAAIFSEPIGGNDRPLISPKMYEELVLKSYSPILEALNRGKVHTVIFRTYANAKILISSILKWGFNCLWACEVNAEAMDYRTLRREFGPDLRLIGGIDLDALRQGKAAIKRELHAKIPPLLIDGGYVPMADGRVREDVPFRNYIYYRRLLKRITEGL</sequence>
<dbReference type="Pfam" id="PF01208">
    <property type="entry name" value="URO-D"/>
    <property type="match status" value="1"/>
</dbReference>
<dbReference type="SUPFAM" id="SSF51726">
    <property type="entry name" value="UROD/MetE-like"/>
    <property type="match status" value="1"/>
</dbReference>
<organism evidence="2">
    <name type="scientific">marine sediment metagenome</name>
    <dbReference type="NCBI Taxonomy" id="412755"/>
    <lineage>
        <taxon>unclassified sequences</taxon>
        <taxon>metagenomes</taxon>
        <taxon>ecological metagenomes</taxon>
    </lineage>
</organism>
<accession>A0A0F8VZY2</accession>
<evidence type="ECO:0000313" key="2">
    <source>
        <dbReference type="EMBL" id="KKK49942.1"/>
    </source>
</evidence>
<dbReference type="AlphaFoldDB" id="A0A0F8VZY2"/>
<dbReference type="InterPro" id="IPR038071">
    <property type="entry name" value="UROD/MetE-like_sf"/>
</dbReference>
<dbReference type="Gene3D" id="3.20.20.210">
    <property type="match status" value="1"/>
</dbReference>
<gene>
    <name evidence="2" type="ORF">LCGC14_3129980</name>
</gene>
<dbReference type="GO" id="GO:0006779">
    <property type="term" value="P:porphyrin-containing compound biosynthetic process"/>
    <property type="evidence" value="ECO:0007669"/>
    <property type="project" value="InterPro"/>
</dbReference>
<feature type="domain" description="Uroporphyrinogen decarboxylase (URO-D)" evidence="1">
    <location>
        <begin position="40"/>
        <end position="258"/>
    </location>
</feature>
<feature type="non-terminal residue" evidence="2">
    <location>
        <position position="1"/>
    </location>
</feature>
<proteinExistence type="predicted"/>
<dbReference type="EMBL" id="LAZR01068278">
    <property type="protein sequence ID" value="KKK49942.1"/>
    <property type="molecule type" value="Genomic_DNA"/>
</dbReference>
<evidence type="ECO:0000259" key="1">
    <source>
        <dbReference type="Pfam" id="PF01208"/>
    </source>
</evidence>
<reference evidence="2" key="1">
    <citation type="journal article" date="2015" name="Nature">
        <title>Complex archaea that bridge the gap between prokaryotes and eukaryotes.</title>
        <authorList>
            <person name="Spang A."/>
            <person name="Saw J.H."/>
            <person name="Jorgensen S.L."/>
            <person name="Zaremba-Niedzwiedzka K."/>
            <person name="Martijn J."/>
            <person name="Lind A.E."/>
            <person name="van Eijk R."/>
            <person name="Schleper C."/>
            <person name="Guy L."/>
            <person name="Ettema T.J."/>
        </authorList>
    </citation>
    <scope>NUCLEOTIDE SEQUENCE</scope>
</reference>
<dbReference type="GO" id="GO:0004853">
    <property type="term" value="F:uroporphyrinogen decarboxylase activity"/>
    <property type="evidence" value="ECO:0007669"/>
    <property type="project" value="InterPro"/>
</dbReference>
<protein>
    <recommendedName>
        <fullName evidence="1">Uroporphyrinogen decarboxylase (URO-D) domain-containing protein</fullName>
    </recommendedName>
</protein>
<name>A0A0F8VZY2_9ZZZZ</name>
<dbReference type="InterPro" id="IPR000257">
    <property type="entry name" value="Uroporphyrinogen_deCOase"/>
</dbReference>